<dbReference type="InParanoid" id="A0A1S3JYT5"/>
<dbReference type="Gene3D" id="1.20.930.10">
    <property type="entry name" value="Conserved domain common to transcription factors TFIIS, elongin A, CRSP70"/>
    <property type="match status" value="1"/>
</dbReference>
<dbReference type="SUPFAM" id="SSF46942">
    <property type="entry name" value="Elongation factor TFIIS domain 2"/>
    <property type="match status" value="1"/>
</dbReference>
<dbReference type="InterPro" id="IPR035441">
    <property type="entry name" value="TFIIS/LEDGF_dom_sf"/>
</dbReference>
<dbReference type="SUPFAM" id="SSF47676">
    <property type="entry name" value="Conserved domain common to transcription factors TFIIS, elongin A, CRSP70"/>
    <property type="match status" value="1"/>
</dbReference>
<dbReference type="GO" id="GO:0005634">
    <property type="term" value="C:nucleus"/>
    <property type="evidence" value="ECO:0007669"/>
    <property type="project" value="UniProtKB-SubCell"/>
</dbReference>
<dbReference type="OMA" id="QPKENLM"/>
<evidence type="ECO:0000259" key="3">
    <source>
        <dbReference type="PROSITE" id="PS51319"/>
    </source>
</evidence>
<dbReference type="GeneID" id="106177099"/>
<dbReference type="Proteomes" id="UP000085678">
    <property type="component" value="Unplaced"/>
</dbReference>
<keyword evidence="5" id="KW-0648">Protein biosynthesis</keyword>
<feature type="domain" description="TFIIS N-terminal" evidence="3">
    <location>
        <begin position="40"/>
        <end position="114"/>
    </location>
</feature>
<reference evidence="5" key="1">
    <citation type="submission" date="2025-08" db="UniProtKB">
        <authorList>
            <consortium name="RefSeq"/>
        </authorList>
    </citation>
    <scope>IDENTIFICATION</scope>
    <source>
        <tissue evidence="5">Gonads</tissue>
    </source>
</reference>
<dbReference type="Gene3D" id="1.10.472.30">
    <property type="entry name" value="Transcription elongation factor S-II, central domain"/>
    <property type="match status" value="1"/>
</dbReference>
<dbReference type="PROSITE" id="PS51319">
    <property type="entry name" value="TFIIS_N"/>
    <property type="match status" value="1"/>
</dbReference>
<gene>
    <name evidence="5" type="primary">LOC106177099</name>
</gene>
<dbReference type="InterPro" id="IPR017923">
    <property type="entry name" value="TFIIS_N"/>
</dbReference>
<proteinExistence type="predicted"/>
<evidence type="ECO:0000256" key="2">
    <source>
        <dbReference type="SAM" id="MobiDB-lite"/>
    </source>
</evidence>
<evidence type="ECO:0000313" key="5">
    <source>
        <dbReference type="RefSeq" id="XP_013415234.1"/>
    </source>
</evidence>
<feature type="region of interest" description="Disordered" evidence="2">
    <location>
        <begin position="1"/>
        <end position="26"/>
    </location>
</feature>
<feature type="compositionally biased region" description="Basic and acidic residues" evidence="2">
    <location>
        <begin position="1"/>
        <end position="18"/>
    </location>
</feature>
<dbReference type="RefSeq" id="XP_013415234.1">
    <property type="nucleotide sequence ID" value="XM_013559780.1"/>
</dbReference>
<organism evidence="4 5">
    <name type="scientific">Lingula anatina</name>
    <name type="common">Brachiopod</name>
    <name type="synonym">Lingula unguis</name>
    <dbReference type="NCBI Taxonomy" id="7574"/>
    <lineage>
        <taxon>Eukaryota</taxon>
        <taxon>Metazoa</taxon>
        <taxon>Spiralia</taxon>
        <taxon>Lophotrochozoa</taxon>
        <taxon>Brachiopoda</taxon>
        <taxon>Linguliformea</taxon>
        <taxon>Lingulata</taxon>
        <taxon>Lingulida</taxon>
        <taxon>Linguloidea</taxon>
        <taxon>Lingulidae</taxon>
        <taxon>Lingula</taxon>
    </lineage>
</organism>
<keyword evidence="5" id="KW-0251">Elongation factor</keyword>
<dbReference type="Pfam" id="PF08711">
    <property type="entry name" value="Med26"/>
    <property type="match status" value="1"/>
</dbReference>
<dbReference type="KEGG" id="lak:106177099"/>
<keyword evidence="1" id="KW-0539">Nucleus</keyword>
<dbReference type="STRING" id="7574.A0A1S3JYT5"/>
<accession>A0A1S3JYT5</accession>
<protein>
    <submittedName>
        <fullName evidence="5">Transcription elongation factor A N-terminal and central domain-containing protein 2 isoform X1</fullName>
    </submittedName>
</protein>
<dbReference type="InterPro" id="IPR036575">
    <property type="entry name" value="TFIIS_cen_dom_sf"/>
</dbReference>
<dbReference type="GO" id="GO:0003746">
    <property type="term" value="F:translation elongation factor activity"/>
    <property type="evidence" value="ECO:0007669"/>
    <property type="project" value="UniProtKB-KW"/>
</dbReference>
<evidence type="ECO:0000256" key="1">
    <source>
        <dbReference type="PROSITE-ProRule" id="PRU00649"/>
    </source>
</evidence>
<name>A0A1S3JYT5_LINAN</name>
<keyword evidence="4" id="KW-1185">Reference proteome</keyword>
<dbReference type="GO" id="GO:0006351">
    <property type="term" value="P:DNA-templated transcription"/>
    <property type="evidence" value="ECO:0007669"/>
    <property type="project" value="InterPro"/>
</dbReference>
<dbReference type="OrthoDB" id="44867at2759"/>
<evidence type="ECO:0000313" key="4">
    <source>
        <dbReference type="Proteomes" id="UP000085678"/>
    </source>
</evidence>
<comment type="subcellular location">
    <subcellularLocation>
        <location evidence="1">Nucleus</location>
    </subcellularLocation>
</comment>
<sequence>MDKFIRKTPREPRSEKIPRPKKKSLKQSTIESLQGVVVVEDVFYSKSVLELEDQSKEKILETMSNLEEKIPSRQVMVDTQIGHTINKMRKHEDKDIALAAKKVYFKWKTFFKEKRDKPKIEVRSDLKTEKMREAGRKFIKEALGKHHKGLAENIEVETFQCYKRLISAEYKKTIRKIIFTLRHQEEVKRKTVAGEMKVNDLIKLCSKA</sequence>
<dbReference type="AlphaFoldDB" id="A0A1S3JYT5"/>